<dbReference type="InterPro" id="IPR002508">
    <property type="entry name" value="MurNAc-LAA_cat"/>
</dbReference>
<keyword evidence="5" id="KW-1185">Reference proteome</keyword>
<sequence>MILFKSIYRAISTFRWRRMYWIPLMGVILFTCSFMIEPIRSTWMSRNQPIFGKVIVIDAGHGGVDGGAVSPSGIVEKEITLKIAAYLQQLLGQAGAQVVMTRETDTDLANPDTRKISRRKAEDLSNRIRLVRESGAELFISIHLNSMAAGPWRGAQTFYNPTKEENKRLASLIQSEIIRTIANTDRLPKAKNDVFLMKYSPVPMALVEVGFLSNSEEARLLATEAYQKRVASAIYYGMLAYYDGKKVPDVK</sequence>
<dbReference type="InterPro" id="IPR014234">
    <property type="entry name" value="Spore_CwlD"/>
</dbReference>
<dbReference type="RefSeq" id="WP_131848684.1">
    <property type="nucleotide sequence ID" value="NZ_SLXV01000015.1"/>
</dbReference>
<gene>
    <name evidence="4" type="ORF">EDD57_11576</name>
</gene>
<dbReference type="GO" id="GO:0009253">
    <property type="term" value="P:peptidoglycan catabolic process"/>
    <property type="evidence" value="ECO:0007669"/>
    <property type="project" value="InterPro"/>
</dbReference>
<accession>A0A4V2SY59</accession>
<keyword evidence="2" id="KW-1133">Transmembrane helix</keyword>
<reference evidence="4 5" key="1">
    <citation type="submission" date="2019-03" db="EMBL/GenBank/DDBJ databases">
        <title>Genomic Encyclopedia of Type Strains, Phase IV (KMG-IV): sequencing the most valuable type-strain genomes for metagenomic binning, comparative biology and taxonomic classification.</title>
        <authorList>
            <person name="Goeker M."/>
        </authorList>
    </citation>
    <scope>NUCLEOTIDE SEQUENCE [LARGE SCALE GENOMIC DNA]</scope>
    <source>
        <strain evidence="4 5">DSM 46831</strain>
    </source>
</reference>
<evidence type="ECO:0000313" key="5">
    <source>
        <dbReference type="Proteomes" id="UP000294746"/>
    </source>
</evidence>
<evidence type="ECO:0000256" key="1">
    <source>
        <dbReference type="ARBA" id="ARBA00022801"/>
    </source>
</evidence>
<dbReference type="CDD" id="cd02696">
    <property type="entry name" value="MurNAc-LAA"/>
    <property type="match status" value="1"/>
</dbReference>
<organism evidence="4 5">
    <name type="scientific">Baia soyae</name>
    <dbReference type="NCBI Taxonomy" id="1544746"/>
    <lineage>
        <taxon>Bacteria</taxon>
        <taxon>Bacillati</taxon>
        <taxon>Bacillota</taxon>
        <taxon>Bacilli</taxon>
        <taxon>Bacillales</taxon>
        <taxon>Thermoactinomycetaceae</taxon>
        <taxon>Baia</taxon>
    </lineage>
</organism>
<dbReference type="InterPro" id="IPR050695">
    <property type="entry name" value="N-acetylmuramoyl_amidase_3"/>
</dbReference>
<comment type="caution">
    <text evidence="4">The sequence shown here is derived from an EMBL/GenBank/DDBJ whole genome shotgun (WGS) entry which is preliminary data.</text>
</comment>
<dbReference type="EMBL" id="SLXV01000015">
    <property type="protein sequence ID" value="TCP68836.1"/>
    <property type="molecule type" value="Genomic_DNA"/>
</dbReference>
<feature type="transmembrane region" description="Helical" evidence="2">
    <location>
        <begin position="20"/>
        <end position="36"/>
    </location>
</feature>
<dbReference type="Gene3D" id="3.40.630.40">
    <property type="entry name" value="Zn-dependent exopeptidases"/>
    <property type="match status" value="1"/>
</dbReference>
<keyword evidence="2" id="KW-0472">Membrane</keyword>
<dbReference type="SMART" id="SM00646">
    <property type="entry name" value="Ami_3"/>
    <property type="match status" value="1"/>
</dbReference>
<evidence type="ECO:0000256" key="2">
    <source>
        <dbReference type="SAM" id="Phobius"/>
    </source>
</evidence>
<dbReference type="Proteomes" id="UP000294746">
    <property type="component" value="Unassembled WGS sequence"/>
</dbReference>
<keyword evidence="2" id="KW-0812">Transmembrane</keyword>
<proteinExistence type="predicted"/>
<name>A0A4V2SY59_9BACL</name>
<evidence type="ECO:0000259" key="3">
    <source>
        <dbReference type="SMART" id="SM00646"/>
    </source>
</evidence>
<dbReference type="AlphaFoldDB" id="A0A4V2SY59"/>
<dbReference type="PANTHER" id="PTHR30404">
    <property type="entry name" value="N-ACETYLMURAMOYL-L-ALANINE AMIDASE"/>
    <property type="match status" value="1"/>
</dbReference>
<dbReference type="Pfam" id="PF01520">
    <property type="entry name" value="Amidase_3"/>
    <property type="match status" value="1"/>
</dbReference>
<dbReference type="PANTHER" id="PTHR30404:SF0">
    <property type="entry name" value="N-ACETYLMURAMOYL-L-ALANINE AMIDASE AMIC"/>
    <property type="match status" value="1"/>
</dbReference>
<keyword evidence="1" id="KW-0378">Hydrolase</keyword>
<evidence type="ECO:0000313" key="4">
    <source>
        <dbReference type="EMBL" id="TCP68836.1"/>
    </source>
</evidence>
<dbReference type="GO" id="GO:0030288">
    <property type="term" value="C:outer membrane-bounded periplasmic space"/>
    <property type="evidence" value="ECO:0007669"/>
    <property type="project" value="TreeGrafter"/>
</dbReference>
<dbReference type="NCBIfam" id="TIGR02883">
    <property type="entry name" value="spore_cwlD"/>
    <property type="match status" value="1"/>
</dbReference>
<feature type="domain" description="MurNAc-LAA" evidence="3">
    <location>
        <begin position="128"/>
        <end position="239"/>
    </location>
</feature>
<dbReference type="GO" id="GO:0008745">
    <property type="term" value="F:N-acetylmuramoyl-L-alanine amidase activity"/>
    <property type="evidence" value="ECO:0007669"/>
    <property type="project" value="InterPro"/>
</dbReference>
<dbReference type="SUPFAM" id="SSF53187">
    <property type="entry name" value="Zn-dependent exopeptidases"/>
    <property type="match status" value="1"/>
</dbReference>
<dbReference type="OrthoDB" id="9806267at2"/>
<protein>
    <submittedName>
        <fullName evidence="4">N-acetylmuramoyl-L-alanine amidase</fullName>
    </submittedName>
</protein>